<sequence>MDLSSISLRGVEIWRIWSPHNIIEQFWKMLKSVLKIAEMKLRKQGIYIGLLIKVIMYLILLSMQFMPSLGRLSLTQIMKKIESTTKLPDVMKEHFQHDFLGVSAMA</sequence>
<gene>
    <name evidence="2" type="ORF">GGC33_13295</name>
</gene>
<name>A0A844H0J3_9CHRO</name>
<organism evidence="2 3">
    <name type="scientific">Cyanobacterium aponinum 0216</name>
    <dbReference type="NCBI Taxonomy" id="2676140"/>
    <lineage>
        <taxon>Bacteria</taxon>
        <taxon>Bacillati</taxon>
        <taxon>Cyanobacteriota</taxon>
        <taxon>Cyanophyceae</taxon>
        <taxon>Oscillatoriophycideae</taxon>
        <taxon>Chroococcales</taxon>
        <taxon>Geminocystaceae</taxon>
        <taxon>Cyanobacterium</taxon>
    </lineage>
</organism>
<dbReference type="EMBL" id="WMIA01000018">
    <property type="protein sequence ID" value="MTF39895.1"/>
    <property type="molecule type" value="Genomic_DNA"/>
</dbReference>
<evidence type="ECO:0008006" key="4">
    <source>
        <dbReference type="Google" id="ProtNLM"/>
    </source>
</evidence>
<evidence type="ECO:0000313" key="2">
    <source>
        <dbReference type="EMBL" id="MTF39895.1"/>
    </source>
</evidence>
<evidence type="ECO:0000256" key="1">
    <source>
        <dbReference type="SAM" id="Phobius"/>
    </source>
</evidence>
<keyword evidence="1" id="KW-0472">Membrane</keyword>
<proteinExistence type="predicted"/>
<comment type="caution">
    <text evidence="2">The sequence shown here is derived from an EMBL/GenBank/DDBJ whole genome shotgun (WGS) entry which is preliminary data.</text>
</comment>
<accession>A0A844H0J3</accession>
<reference evidence="2 3" key="1">
    <citation type="submission" date="2019-11" db="EMBL/GenBank/DDBJ databases">
        <title>Isolation of a new High Light Tolerant Cyanobacteria.</title>
        <authorList>
            <person name="Dobson Z."/>
            <person name="Vaughn N."/>
            <person name="Vaughn M."/>
            <person name="Fromme P."/>
            <person name="Mazor Y."/>
        </authorList>
    </citation>
    <scope>NUCLEOTIDE SEQUENCE [LARGE SCALE GENOMIC DNA]</scope>
    <source>
        <strain evidence="2 3">0216</strain>
    </source>
</reference>
<keyword evidence="1" id="KW-0812">Transmembrane</keyword>
<evidence type="ECO:0000313" key="3">
    <source>
        <dbReference type="Proteomes" id="UP000437131"/>
    </source>
</evidence>
<protein>
    <recommendedName>
        <fullName evidence="4">Transposase</fullName>
    </recommendedName>
</protein>
<dbReference type="AlphaFoldDB" id="A0A844H0J3"/>
<keyword evidence="1" id="KW-1133">Transmembrane helix</keyword>
<feature type="transmembrane region" description="Helical" evidence="1">
    <location>
        <begin position="45"/>
        <end position="66"/>
    </location>
</feature>
<dbReference type="Proteomes" id="UP000437131">
    <property type="component" value="Unassembled WGS sequence"/>
</dbReference>